<dbReference type="Proteomes" id="UP001589774">
    <property type="component" value="Unassembled WGS sequence"/>
</dbReference>
<dbReference type="PROSITE" id="PS51257">
    <property type="entry name" value="PROKAR_LIPOPROTEIN"/>
    <property type="match status" value="1"/>
</dbReference>
<comment type="caution">
    <text evidence="2">The sequence shown here is derived from an EMBL/GenBank/DDBJ whole genome shotgun (WGS) entry which is preliminary data.</text>
</comment>
<feature type="signal peptide" evidence="1">
    <location>
        <begin position="1"/>
        <end position="26"/>
    </location>
</feature>
<name>A0ABV6HPY3_9SPHI</name>
<evidence type="ECO:0000313" key="3">
    <source>
        <dbReference type="Proteomes" id="UP001589774"/>
    </source>
</evidence>
<keyword evidence="3" id="KW-1185">Reference proteome</keyword>
<proteinExistence type="predicted"/>
<organism evidence="2 3">
    <name type="scientific">Olivibacter oleidegradans</name>
    <dbReference type="NCBI Taxonomy" id="760123"/>
    <lineage>
        <taxon>Bacteria</taxon>
        <taxon>Pseudomonadati</taxon>
        <taxon>Bacteroidota</taxon>
        <taxon>Sphingobacteriia</taxon>
        <taxon>Sphingobacteriales</taxon>
        <taxon>Sphingobacteriaceae</taxon>
        <taxon>Olivibacter</taxon>
    </lineage>
</organism>
<evidence type="ECO:0000313" key="2">
    <source>
        <dbReference type="EMBL" id="MFC0320949.1"/>
    </source>
</evidence>
<dbReference type="EMBL" id="JBHLWO010000002">
    <property type="protein sequence ID" value="MFC0320949.1"/>
    <property type="molecule type" value="Genomic_DNA"/>
</dbReference>
<reference evidence="2 3" key="1">
    <citation type="submission" date="2024-09" db="EMBL/GenBank/DDBJ databases">
        <authorList>
            <person name="Sun Q."/>
            <person name="Mori K."/>
        </authorList>
    </citation>
    <scope>NUCLEOTIDE SEQUENCE [LARGE SCALE GENOMIC DNA]</scope>
    <source>
        <strain evidence="2 3">CCM 7765</strain>
    </source>
</reference>
<dbReference type="RefSeq" id="WP_013668345.1">
    <property type="nucleotide sequence ID" value="NZ_JBHLWO010000002.1"/>
</dbReference>
<protein>
    <recommendedName>
        <fullName evidence="4">Lipocalin-like domain-containing protein</fullName>
    </recommendedName>
</protein>
<sequence>MKTTLKLLILVPFLFFFVGCSSSKQAVSSSSPSSGQWKRGVKGQWVLNSVEKKNFPSGANVKRIFDEAPIDCFIGSTWNLIANGKGTITFSTDGELCAPGATRDIFWSIYEPENGGEAQFQFKKLYPGEKAKNVTEGYRLDLAYADEQTFTLQMPVNTGGNNDSFLEFKFSKR</sequence>
<evidence type="ECO:0000256" key="1">
    <source>
        <dbReference type="SAM" id="SignalP"/>
    </source>
</evidence>
<keyword evidence="1" id="KW-0732">Signal</keyword>
<evidence type="ECO:0008006" key="4">
    <source>
        <dbReference type="Google" id="ProtNLM"/>
    </source>
</evidence>
<feature type="chain" id="PRO_5047538326" description="Lipocalin-like domain-containing protein" evidence="1">
    <location>
        <begin position="27"/>
        <end position="173"/>
    </location>
</feature>
<accession>A0ABV6HPY3</accession>
<gene>
    <name evidence="2" type="ORF">ACFFI0_21675</name>
</gene>